<organism evidence="1 2">
    <name type="scientific">Entamoeba invadens IP1</name>
    <dbReference type="NCBI Taxonomy" id="370355"/>
    <lineage>
        <taxon>Eukaryota</taxon>
        <taxon>Amoebozoa</taxon>
        <taxon>Evosea</taxon>
        <taxon>Archamoebae</taxon>
        <taxon>Mastigamoebida</taxon>
        <taxon>Entamoebidae</taxon>
        <taxon>Entamoeba</taxon>
    </lineage>
</organism>
<dbReference type="InterPro" id="IPR043129">
    <property type="entry name" value="ATPase_NBD"/>
</dbReference>
<dbReference type="SUPFAM" id="SSF53067">
    <property type="entry name" value="Actin-like ATPase domain"/>
    <property type="match status" value="1"/>
</dbReference>
<dbReference type="RefSeq" id="XP_004256133.1">
    <property type="nucleotide sequence ID" value="XM_004256085.1"/>
</dbReference>
<keyword evidence="2" id="KW-1185">Reference proteome</keyword>
<name>A0A0A1U504_ENTIV</name>
<dbReference type="OrthoDB" id="5132116at2759"/>
<dbReference type="Gene3D" id="3.30.420.40">
    <property type="match status" value="1"/>
</dbReference>
<dbReference type="GeneID" id="14888345"/>
<dbReference type="InterPro" id="IPR004000">
    <property type="entry name" value="Actin"/>
</dbReference>
<dbReference type="Proteomes" id="UP000014680">
    <property type="component" value="Unassembled WGS sequence"/>
</dbReference>
<protein>
    <submittedName>
        <fullName evidence="1">Putative actin</fullName>
    </submittedName>
</protein>
<dbReference type="AlphaFoldDB" id="A0A0A1U504"/>
<feature type="non-terminal residue" evidence="1">
    <location>
        <position position="96"/>
    </location>
</feature>
<sequence length="96" mass="10939">MSDCKPAVIIDNGSYIMKAGLSDQKENVPKCVFPSIVGYSKTNETDIFVGNKAFEKQNELRIVDVFDNATVADYEALEKLWKYTYEQLKTDPKEHN</sequence>
<feature type="non-terminal residue" evidence="1">
    <location>
        <position position="1"/>
    </location>
</feature>
<accession>A0A0A1U504</accession>
<reference evidence="1 2" key="1">
    <citation type="submission" date="2012-10" db="EMBL/GenBank/DDBJ databases">
        <authorList>
            <person name="Zafar N."/>
            <person name="Inman J."/>
            <person name="Hall N."/>
            <person name="Lorenzi H."/>
            <person name="Caler E."/>
        </authorList>
    </citation>
    <scope>NUCLEOTIDE SEQUENCE [LARGE SCALE GENOMIC DNA]</scope>
    <source>
        <strain evidence="1 2">IP1</strain>
    </source>
</reference>
<dbReference type="Pfam" id="PF00022">
    <property type="entry name" value="Actin"/>
    <property type="match status" value="1"/>
</dbReference>
<gene>
    <name evidence="1" type="ORF">EIN_233330</name>
</gene>
<evidence type="ECO:0000313" key="2">
    <source>
        <dbReference type="Proteomes" id="UP000014680"/>
    </source>
</evidence>
<evidence type="ECO:0000313" key="1">
    <source>
        <dbReference type="EMBL" id="ELP89362.1"/>
    </source>
</evidence>
<dbReference type="VEuPathDB" id="AmoebaDB:EIN_233330"/>
<proteinExistence type="predicted"/>
<dbReference type="EMBL" id="KB206644">
    <property type="protein sequence ID" value="ELP89362.1"/>
    <property type="molecule type" value="Genomic_DNA"/>
</dbReference>
<dbReference type="KEGG" id="eiv:EIN_233330"/>